<feature type="compositionally biased region" description="Basic and acidic residues" evidence="1">
    <location>
        <begin position="162"/>
        <end position="171"/>
    </location>
</feature>
<feature type="compositionally biased region" description="Polar residues" evidence="1">
    <location>
        <begin position="461"/>
        <end position="470"/>
    </location>
</feature>
<feature type="region of interest" description="Disordered" evidence="1">
    <location>
        <begin position="448"/>
        <end position="529"/>
    </location>
</feature>
<name>A0A6A5ZXX4_9PLEO</name>
<keyword evidence="3" id="KW-1185">Reference proteome</keyword>
<feature type="region of interest" description="Disordered" evidence="1">
    <location>
        <begin position="38"/>
        <end position="81"/>
    </location>
</feature>
<feature type="region of interest" description="Disordered" evidence="1">
    <location>
        <begin position="579"/>
        <end position="600"/>
    </location>
</feature>
<sequence length="1029" mass="110879">MCLYHYIYFSTCQHAELSKVTYCDTAISLGLHKRDSHLSRGVSAANHPPGRHGPLPTPRPTHPANNNSSSNSYSQQHHHSMSTLTPFEIGAPLAWDVAAAKRDERLDQHAAYIPRSVLKDGVVISRENNIAHASSLLNTPDFRTLNIDISIDTRPSLPVELTHDVPHHDLVRTSTKSTRRPSDLDSETVRGSHDARARIHADRYTVGHSGQGSRSPRKSIPTHWLPKSSGPNLATAQRARVRDGKKGSQGGSPIEVKTLRGTRSSIDLARMHAAEGATFLTKETLAAVENNLTSPSLAHSPTKLRHTTSKATLKSPAGSPIRSSPRQQGTLSVKTSPTRISFLSTDPASSDHKRAPSSIVSSSGRASFHTADGSPVRSPADSELSFESAVEFLDNVHLPVSDVKANSEDDQIKSSGRFSTSPTKAKPKLTLDTACDTLAFTDLNSATTSASTASSGDDFCQGSSPTSPLQASRIPRMLAANKSGSARDSKPASALKQSKSAYATSPQQTKPQQELPMESRGAPRHVGPRTVFPRHVRTLNSSGSTPILSRHRTIEKLSCSNATDLSTCTTVQQVENQADEVQAHSSRKKETHAHTQSMFASSDCIGTSSQASRASSGSTIKVGSNIEDFAHANPVVISDRKRSDAYGTILDRPLHISPLIVMVTHIVDIGSGYSNDVHDDTASVTSSHATVITHNISPVRGRSAQYVPNDRKHADGVRSMDSSLASELRATAREFIPGVSQVSKDNNALAGEATPVQLGESSVMPNFYTLDSYGVPCLYYMYPVPYVYPPGFGKGRAKSPRKFRPRKQRPTALEHTEPQYCATLAEIAEASNTREAEPELRQASPSPEHRLLDVCVPELLQVSQRQSSAPTHTAHSLKPSAQAVSLEPEDRFLTNHSTVPFACQMDFITRQAAIRNKDNGNTKHSPPPDVDLTTIRNVGIPKGPRSMRSGHNTLPSRRPYRSNGLYGGRAAVGVPMYATAPFPDAVAPMGRPDQYLGYTVGSDACGRVDIDVAAERGGGPACNACDPDH</sequence>
<protein>
    <submittedName>
        <fullName evidence="2">Uncharacterized protein</fullName>
    </submittedName>
</protein>
<evidence type="ECO:0000313" key="2">
    <source>
        <dbReference type="EMBL" id="KAF2124430.1"/>
    </source>
</evidence>
<dbReference type="AlphaFoldDB" id="A0A6A5ZXX4"/>
<feature type="compositionally biased region" description="Polar residues" evidence="1">
    <location>
        <begin position="413"/>
        <end position="423"/>
    </location>
</feature>
<dbReference type="GeneID" id="54412313"/>
<feature type="compositionally biased region" description="Basic and acidic residues" evidence="1">
    <location>
        <begin position="180"/>
        <end position="205"/>
    </location>
</feature>
<evidence type="ECO:0000313" key="3">
    <source>
        <dbReference type="Proteomes" id="UP000799771"/>
    </source>
</evidence>
<feature type="compositionally biased region" description="Low complexity" evidence="1">
    <location>
        <begin position="65"/>
        <end position="75"/>
    </location>
</feature>
<feature type="compositionally biased region" description="Polar residues" evidence="1">
    <location>
        <begin position="495"/>
        <end position="512"/>
    </location>
</feature>
<evidence type="ECO:0000256" key="1">
    <source>
        <dbReference type="SAM" id="MobiDB-lite"/>
    </source>
</evidence>
<feature type="region of interest" description="Disordered" evidence="1">
    <location>
        <begin position="293"/>
        <end position="382"/>
    </location>
</feature>
<feature type="region of interest" description="Disordered" evidence="1">
    <location>
        <begin position="939"/>
        <end position="962"/>
    </location>
</feature>
<dbReference type="RefSeq" id="XP_033518823.1">
    <property type="nucleotide sequence ID" value="XM_033671881.1"/>
</dbReference>
<feature type="compositionally biased region" description="Polar residues" evidence="1">
    <location>
        <begin position="321"/>
        <end position="348"/>
    </location>
</feature>
<gene>
    <name evidence="2" type="ORF">P153DRAFT_401047</name>
</gene>
<dbReference type="EMBL" id="ML977519">
    <property type="protein sequence ID" value="KAF2124430.1"/>
    <property type="molecule type" value="Genomic_DNA"/>
</dbReference>
<reference evidence="2" key="1">
    <citation type="journal article" date="2020" name="Stud. Mycol.">
        <title>101 Dothideomycetes genomes: a test case for predicting lifestyles and emergence of pathogens.</title>
        <authorList>
            <person name="Haridas S."/>
            <person name="Albert R."/>
            <person name="Binder M."/>
            <person name="Bloem J."/>
            <person name="Labutti K."/>
            <person name="Salamov A."/>
            <person name="Andreopoulos B."/>
            <person name="Baker S."/>
            <person name="Barry K."/>
            <person name="Bills G."/>
            <person name="Bluhm B."/>
            <person name="Cannon C."/>
            <person name="Castanera R."/>
            <person name="Culley D."/>
            <person name="Daum C."/>
            <person name="Ezra D."/>
            <person name="Gonzalez J."/>
            <person name="Henrissat B."/>
            <person name="Kuo A."/>
            <person name="Liang C."/>
            <person name="Lipzen A."/>
            <person name="Lutzoni F."/>
            <person name="Magnuson J."/>
            <person name="Mondo S."/>
            <person name="Nolan M."/>
            <person name="Ohm R."/>
            <person name="Pangilinan J."/>
            <person name="Park H.-J."/>
            <person name="Ramirez L."/>
            <person name="Alfaro M."/>
            <person name="Sun H."/>
            <person name="Tritt A."/>
            <person name="Yoshinaga Y."/>
            <person name="Zwiers L.-H."/>
            <person name="Turgeon B."/>
            <person name="Goodwin S."/>
            <person name="Spatafora J."/>
            <person name="Crous P."/>
            <person name="Grigoriev I."/>
        </authorList>
    </citation>
    <scope>NUCLEOTIDE SEQUENCE</scope>
    <source>
        <strain evidence="2">CBS 119687</strain>
    </source>
</reference>
<feature type="region of interest" description="Disordered" evidence="1">
    <location>
        <begin position="162"/>
        <end position="259"/>
    </location>
</feature>
<organism evidence="2 3">
    <name type="scientific">Dothidotthia symphoricarpi CBS 119687</name>
    <dbReference type="NCBI Taxonomy" id="1392245"/>
    <lineage>
        <taxon>Eukaryota</taxon>
        <taxon>Fungi</taxon>
        <taxon>Dikarya</taxon>
        <taxon>Ascomycota</taxon>
        <taxon>Pezizomycotina</taxon>
        <taxon>Dothideomycetes</taxon>
        <taxon>Pleosporomycetidae</taxon>
        <taxon>Pleosporales</taxon>
        <taxon>Dothidotthiaceae</taxon>
        <taxon>Dothidotthia</taxon>
    </lineage>
</organism>
<dbReference type="OrthoDB" id="3795043at2759"/>
<proteinExistence type="predicted"/>
<feature type="region of interest" description="Disordered" evidence="1">
    <location>
        <begin position="405"/>
        <end position="426"/>
    </location>
</feature>
<dbReference type="Proteomes" id="UP000799771">
    <property type="component" value="Unassembled WGS sequence"/>
</dbReference>
<accession>A0A6A5ZXX4</accession>